<name>A0A5C3MXB8_9AGAM</name>
<organism evidence="1 2">
    <name type="scientific">Heliocybe sulcata</name>
    <dbReference type="NCBI Taxonomy" id="5364"/>
    <lineage>
        <taxon>Eukaryota</taxon>
        <taxon>Fungi</taxon>
        <taxon>Dikarya</taxon>
        <taxon>Basidiomycota</taxon>
        <taxon>Agaricomycotina</taxon>
        <taxon>Agaricomycetes</taxon>
        <taxon>Gloeophyllales</taxon>
        <taxon>Gloeophyllaceae</taxon>
        <taxon>Heliocybe</taxon>
    </lineage>
</organism>
<dbReference type="Gene3D" id="3.80.10.10">
    <property type="entry name" value="Ribonuclease Inhibitor"/>
    <property type="match status" value="1"/>
</dbReference>
<dbReference type="InterPro" id="IPR032675">
    <property type="entry name" value="LRR_dom_sf"/>
</dbReference>
<dbReference type="AlphaFoldDB" id="A0A5C3MXB8"/>
<accession>A0A5C3MXB8</accession>
<protein>
    <recommendedName>
        <fullName evidence="3">F-box domain-containing protein</fullName>
    </recommendedName>
</protein>
<gene>
    <name evidence="1" type="ORF">OE88DRAFT_389351</name>
</gene>
<evidence type="ECO:0000313" key="2">
    <source>
        <dbReference type="Proteomes" id="UP000305948"/>
    </source>
</evidence>
<proteinExistence type="predicted"/>
<keyword evidence="2" id="KW-1185">Reference proteome</keyword>
<dbReference type="SUPFAM" id="SSF52047">
    <property type="entry name" value="RNI-like"/>
    <property type="match status" value="1"/>
</dbReference>
<dbReference type="EMBL" id="ML213515">
    <property type="protein sequence ID" value="TFK49820.1"/>
    <property type="molecule type" value="Genomic_DNA"/>
</dbReference>
<dbReference type="OrthoDB" id="10461663at2759"/>
<reference evidence="1 2" key="1">
    <citation type="journal article" date="2019" name="Nat. Ecol. Evol.">
        <title>Megaphylogeny resolves global patterns of mushroom evolution.</title>
        <authorList>
            <person name="Varga T."/>
            <person name="Krizsan K."/>
            <person name="Foldi C."/>
            <person name="Dima B."/>
            <person name="Sanchez-Garcia M."/>
            <person name="Sanchez-Ramirez S."/>
            <person name="Szollosi G.J."/>
            <person name="Szarkandi J.G."/>
            <person name="Papp V."/>
            <person name="Albert L."/>
            <person name="Andreopoulos W."/>
            <person name="Angelini C."/>
            <person name="Antonin V."/>
            <person name="Barry K.W."/>
            <person name="Bougher N.L."/>
            <person name="Buchanan P."/>
            <person name="Buyck B."/>
            <person name="Bense V."/>
            <person name="Catcheside P."/>
            <person name="Chovatia M."/>
            <person name="Cooper J."/>
            <person name="Damon W."/>
            <person name="Desjardin D."/>
            <person name="Finy P."/>
            <person name="Geml J."/>
            <person name="Haridas S."/>
            <person name="Hughes K."/>
            <person name="Justo A."/>
            <person name="Karasinski D."/>
            <person name="Kautmanova I."/>
            <person name="Kiss B."/>
            <person name="Kocsube S."/>
            <person name="Kotiranta H."/>
            <person name="LaButti K.M."/>
            <person name="Lechner B.E."/>
            <person name="Liimatainen K."/>
            <person name="Lipzen A."/>
            <person name="Lukacs Z."/>
            <person name="Mihaltcheva S."/>
            <person name="Morgado L.N."/>
            <person name="Niskanen T."/>
            <person name="Noordeloos M.E."/>
            <person name="Ohm R.A."/>
            <person name="Ortiz-Santana B."/>
            <person name="Ovrebo C."/>
            <person name="Racz N."/>
            <person name="Riley R."/>
            <person name="Savchenko A."/>
            <person name="Shiryaev A."/>
            <person name="Soop K."/>
            <person name="Spirin V."/>
            <person name="Szebenyi C."/>
            <person name="Tomsovsky M."/>
            <person name="Tulloss R.E."/>
            <person name="Uehling J."/>
            <person name="Grigoriev I.V."/>
            <person name="Vagvolgyi C."/>
            <person name="Papp T."/>
            <person name="Martin F.M."/>
            <person name="Miettinen O."/>
            <person name="Hibbett D.S."/>
            <person name="Nagy L.G."/>
        </authorList>
    </citation>
    <scope>NUCLEOTIDE SEQUENCE [LARGE SCALE GENOMIC DNA]</scope>
    <source>
        <strain evidence="1 2">OMC1185</strain>
    </source>
</reference>
<evidence type="ECO:0008006" key="3">
    <source>
        <dbReference type="Google" id="ProtNLM"/>
    </source>
</evidence>
<sequence>MAIISKLSNEIISEVFHYYIAAYASDPFHRGWSYKWTKLRLVCGAWNEILKAAVFWNKIPVTSLRAMKLVIERGMRSGFEMRGSLTSVADEAEQQKFALMLGLAGEIRIMDLSISEDMIRASDAPTPKLNHLVLRKGSTPPVRPVQHPKTLLTRFRSPAVSKLQLQGFTWTEIKPLLGAFVEDLTLEQISDIPILQFGTVLEGMKKLRRLSASDAHLVVLHGTYLSKLERLKLFGLEQQTVSGNSLLNAVGNMQQLERLDIQIRVAGISNDAPVITLPSLTSLSVVLSRSRDVAYLGRVIAPRIRHFQLSCLNVMQEDDDELEKALRTVRPLIRQLMRNIHLHTARIFSLSSQDLHLTLIEHPTSHVRPEEGIHFELCIEDQGRMINYMSRYLHSLWPQITALYVRDGHYSGKDALAAWHKLFRTMKRVESVHLERKGVKVMPEGLHHYARNGIADVVFPVLRILYLESVCFRPQRRKNQGNWEIKAKPRKGSFLEDLKRSFRLSDAASENNLPNAHDGALDVDEAVVELEDGTRRTQWTKPKDDGKFRLVINNAVRLYKTDVEKLNKPGRMVIWDSVNRRK</sequence>
<evidence type="ECO:0000313" key="1">
    <source>
        <dbReference type="EMBL" id="TFK49820.1"/>
    </source>
</evidence>
<dbReference type="Proteomes" id="UP000305948">
    <property type="component" value="Unassembled WGS sequence"/>
</dbReference>